<proteinExistence type="predicted"/>
<dbReference type="Gene3D" id="3.30.450.20">
    <property type="entry name" value="PAS domain"/>
    <property type="match status" value="1"/>
</dbReference>
<reference evidence="2" key="1">
    <citation type="submission" date="2019-11" db="EMBL/GenBank/DDBJ databases">
        <authorList>
            <person name="Feng L."/>
        </authorList>
    </citation>
    <scope>NUCLEOTIDE SEQUENCE</scope>
    <source>
        <strain evidence="2">AundefinedLFYP135</strain>
    </source>
</reference>
<dbReference type="EMBL" id="CACRSL010000003">
    <property type="protein sequence ID" value="VYS96113.1"/>
    <property type="molecule type" value="Genomic_DNA"/>
</dbReference>
<dbReference type="NCBIfam" id="TIGR00229">
    <property type="entry name" value="sensory_box"/>
    <property type="match status" value="1"/>
</dbReference>
<organism evidence="2">
    <name type="scientific">uncultured Anaerotruncus sp</name>
    <dbReference type="NCBI Taxonomy" id="905011"/>
    <lineage>
        <taxon>Bacteria</taxon>
        <taxon>Bacillati</taxon>
        <taxon>Bacillota</taxon>
        <taxon>Clostridia</taxon>
        <taxon>Eubacteriales</taxon>
        <taxon>Oscillospiraceae</taxon>
        <taxon>Anaerotruncus</taxon>
        <taxon>environmental samples</taxon>
    </lineage>
</organism>
<name>A0A6N2SR08_9FIRM</name>
<dbReference type="SUPFAM" id="SSF55785">
    <property type="entry name" value="PYP-like sensor domain (PAS domain)"/>
    <property type="match status" value="1"/>
</dbReference>
<feature type="domain" description="PAS" evidence="1">
    <location>
        <begin position="8"/>
        <end position="59"/>
    </location>
</feature>
<evidence type="ECO:0000313" key="2">
    <source>
        <dbReference type="EMBL" id="VYS96113.1"/>
    </source>
</evidence>
<dbReference type="AlphaFoldDB" id="A0A6N2SR08"/>
<protein>
    <recommendedName>
        <fullName evidence="1">PAS domain-containing protein</fullName>
    </recommendedName>
</protein>
<dbReference type="InterPro" id="IPR035965">
    <property type="entry name" value="PAS-like_dom_sf"/>
</dbReference>
<gene>
    <name evidence="2" type="ORF">AULFYP135_01082</name>
</gene>
<evidence type="ECO:0000259" key="1">
    <source>
        <dbReference type="Pfam" id="PF13188"/>
    </source>
</evidence>
<sequence>MESIAEIIIRCTPHAILAMDTNLAILQVNDAFCQLFGQPSSSELTGKPASSIVDVTPFYTLMEGESRVVSTCRHLMPYDRYVDESIIYAREEGLVISIMKDVTEREKEIISTEKLRMETARVTDKVIERQMRVVQEIASLLGETTAETKIALTRLKETIRR</sequence>
<accession>A0A6N2SR08</accession>
<dbReference type="Pfam" id="PF13188">
    <property type="entry name" value="PAS_8"/>
    <property type="match status" value="1"/>
</dbReference>
<dbReference type="InterPro" id="IPR000014">
    <property type="entry name" value="PAS"/>
</dbReference>